<reference evidence="2" key="1">
    <citation type="submission" date="2021-01" db="EMBL/GenBank/DDBJ databases">
        <authorList>
            <person name="Corre E."/>
            <person name="Pelletier E."/>
            <person name="Niang G."/>
            <person name="Scheremetjew M."/>
            <person name="Finn R."/>
            <person name="Kale V."/>
            <person name="Holt S."/>
            <person name="Cochrane G."/>
            <person name="Meng A."/>
            <person name="Brown T."/>
            <person name="Cohen L."/>
        </authorList>
    </citation>
    <scope>NUCLEOTIDE SEQUENCE</scope>
    <source>
        <strain evidence="2">CCMP127</strain>
    </source>
</reference>
<name>A0A7S3L9P3_9STRA</name>
<feature type="compositionally biased region" description="Low complexity" evidence="1">
    <location>
        <begin position="21"/>
        <end position="33"/>
    </location>
</feature>
<sequence>MDRPCPYGEDDGGGVGGNGGDMRNTGTRRNNPNTRHDPEGRGGMMLGDQKNNCNGTSPLTLFCSKNHERGPSVSASPTSVAVLFDLSAADVAVDGSYDRQPRSVSPDSLGNGPPKLPHRHHRYCGTNIHQHQHGSLKPPPPGSVTGPHPSHFTSSSRAQDDDLARKLAAFDRGPPPPAPTFIASNGAYRTPPQQHQQHDMMIQIAPGIKARLRGAQETKACIARDFYIPTQCYSCHLDMFCIMDANYVVCPFCRVVSPLEDGADMEYQGGVGLGFTFQDLMQWQRNTREREEQQHYRRQQTFGRW</sequence>
<organism evidence="2">
    <name type="scientific">Amphora coffeiformis</name>
    <dbReference type="NCBI Taxonomy" id="265554"/>
    <lineage>
        <taxon>Eukaryota</taxon>
        <taxon>Sar</taxon>
        <taxon>Stramenopiles</taxon>
        <taxon>Ochrophyta</taxon>
        <taxon>Bacillariophyta</taxon>
        <taxon>Bacillariophyceae</taxon>
        <taxon>Bacillariophycidae</taxon>
        <taxon>Thalassiophysales</taxon>
        <taxon>Catenulaceae</taxon>
        <taxon>Amphora</taxon>
    </lineage>
</organism>
<proteinExistence type="predicted"/>
<evidence type="ECO:0000313" key="2">
    <source>
        <dbReference type="EMBL" id="CAE0412049.1"/>
    </source>
</evidence>
<feature type="region of interest" description="Disordered" evidence="1">
    <location>
        <begin position="97"/>
        <end position="192"/>
    </location>
</feature>
<feature type="compositionally biased region" description="Basic and acidic residues" evidence="1">
    <location>
        <begin position="158"/>
        <end position="169"/>
    </location>
</feature>
<feature type="region of interest" description="Disordered" evidence="1">
    <location>
        <begin position="1"/>
        <end position="52"/>
    </location>
</feature>
<evidence type="ECO:0000256" key="1">
    <source>
        <dbReference type="SAM" id="MobiDB-lite"/>
    </source>
</evidence>
<dbReference type="AlphaFoldDB" id="A0A7S3L9P3"/>
<dbReference type="EMBL" id="HBIM01011222">
    <property type="protein sequence ID" value="CAE0412049.1"/>
    <property type="molecule type" value="Transcribed_RNA"/>
</dbReference>
<accession>A0A7S3L9P3</accession>
<gene>
    <name evidence="2" type="ORF">ACOF00016_LOCUS9326</name>
</gene>
<protein>
    <submittedName>
        <fullName evidence="2">Uncharacterized protein</fullName>
    </submittedName>
</protein>